<sequence length="104" mass="11707">MPGGGATLRIPLSGLRPLPEGAAYTERDGRAALSARILRDTLYIDATCDSLQQVVWEYERLLSERQDTRTVSERHTERKSLASRLVFLPLLALLALICVRWGRK</sequence>
<evidence type="ECO:0000256" key="1">
    <source>
        <dbReference type="SAM" id="Phobius"/>
    </source>
</evidence>
<proteinExistence type="predicted"/>
<dbReference type="RefSeq" id="WP_146374757.1">
    <property type="nucleotide sequence ID" value="NZ_JADMVU010000021.1"/>
</dbReference>
<gene>
    <name evidence="2" type="ORF">LI194_09085</name>
</gene>
<keyword evidence="1" id="KW-0812">Transmembrane</keyword>
<feature type="transmembrane region" description="Helical" evidence="1">
    <location>
        <begin position="81"/>
        <end position="102"/>
    </location>
</feature>
<evidence type="ECO:0000313" key="2">
    <source>
        <dbReference type="EMBL" id="MCB6517946.1"/>
    </source>
</evidence>
<keyword evidence="1" id="KW-0472">Membrane</keyword>
<organism evidence="2 3">
    <name type="scientific">Parabacteroides distasonis</name>
    <dbReference type="NCBI Taxonomy" id="823"/>
    <lineage>
        <taxon>Bacteria</taxon>
        <taxon>Pseudomonadati</taxon>
        <taxon>Bacteroidota</taxon>
        <taxon>Bacteroidia</taxon>
        <taxon>Bacteroidales</taxon>
        <taxon>Tannerellaceae</taxon>
        <taxon>Parabacteroides</taxon>
    </lineage>
</organism>
<name>A0AAP2Q6Y8_PARDI</name>
<accession>A0AAP2Q6Y8</accession>
<dbReference type="AlphaFoldDB" id="A0AAP2Q6Y8"/>
<protein>
    <submittedName>
        <fullName evidence="2">Uncharacterized protein</fullName>
    </submittedName>
</protein>
<reference evidence="2" key="1">
    <citation type="submission" date="2021-10" db="EMBL/GenBank/DDBJ databases">
        <title>Collection of gut derived symbiotic bacterial strains cultured from healthy donors.</title>
        <authorList>
            <person name="Lin H."/>
            <person name="Littmann E."/>
            <person name="Kohout C."/>
            <person name="Pamer E.G."/>
        </authorList>
    </citation>
    <scope>NUCLEOTIDE SEQUENCE</scope>
    <source>
        <strain evidence="2">DFI.2.94</strain>
    </source>
</reference>
<evidence type="ECO:0000313" key="3">
    <source>
        <dbReference type="Proteomes" id="UP001198806"/>
    </source>
</evidence>
<keyword evidence="1" id="KW-1133">Transmembrane helix</keyword>
<dbReference type="EMBL" id="JAJCNI010000009">
    <property type="protein sequence ID" value="MCB6517946.1"/>
    <property type="molecule type" value="Genomic_DNA"/>
</dbReference>
<dbReference type="Proteomes" id="UP001198806">
    <property type="component" value="Unassembled WGS sequence"/>
</dbReference>
<comment type="caution">
    <text evidence="2">The sequence shown here is derived from an EMBL/GenBank/DDBJ whole genome shotgun (WGS) entry which is preliminary data.</text>
</comment>